<dbReference type="GO" id="GO:0008270">
    <property type="term" value="F:zinc ion binding"/>
    <property type="evidence" value="ECO:0007669"/>
    <property type="project" value="TreeGrafter"/>
</dbReference>
<dbReference type="Proteomes" id="UP000307173">
    <property type="component" value="Unassembled WGS sequence"/>
</dbReference>
<dbReference type="STRING" id="52247.A0A4T0X7I4"/>
<evidence type="ECO:0000256" key="3">
    <source>
        <dbReference type="ARBA" id="ARBA00022833"/>
    </source>
</evidence>
<keyword evidence="3" id="KW-0862">Zinc</keyword>
<organism evidence="4 5">
    <name type="scientific">Pichia inconspicua</name>
    <dbReference type="NCBI Taxonomy" id="52247"/>
    <lineage>
        <taxon>Eukaryota</taxon>
        <taxon>Fungi</taxon>
        <taxon>Dikarya</taxon>
        <taxon>Ascomycota</taxon>
        <taxon>Saccharomycotina</taxon>
        <taxon>Pichiomycetes</taxon>
        <taxon>Pichiales</taxon>
        <taxon>Pichiaceae</taxon>
        <taxon>Pichia</taxon>
    </lineage>
</organism>
<dbReference type="Pfam" id="PF05907">
    <property type="entry name" value="CXXC_Zn-b_euk"/>
    <property type="match status" value="1"/>
</dbReference>
<keyword evidence="2" id="KW-0479">Metal-binding</keyword>
<evidence type="ECO:0000313" key="5">
    <source>
        <dbReference type="Proteomes" id="UP000307173"/>
    </source>
</evidence>
<dbReference type="PANTHER" id="PTHR12857:SF0">
    <property type="entry name" value="CXXC MOTIF CONTAINING ZINC BINDING PROTEIN"/>
    <property type="match status" value="1"/>
</dbReference>
<accession>A0A4T0X7I4</accession>
<dbReference type="AlphaFoldDB" id="A0A4T0X7I4"/>
<gene>
    <name evidence="4" type="ORF">CANINC_000474</name>
</gene>
<dbReference type="InterPro" id="IPR008584">
    <property type="entry name" value="CXXC_Zn-binding_euk"/>
</dbReference>
<dbReference type="SUPFAM" id="SSF141678">
    <property type="entry name" value="MAL13P1.257-like"/>
    <property type="match status" value="1"/>
</dbReference>
<dbReference type="PANTHER" id="PTHR12857">
    <property type="entry name" value="CXXC MOTIF CONTAINING ZINC BINDING PROTEIN"/>
    <property type="match status" value="1"/>
</dbReference>
<keyword evidence="5" id="KW-1185">Reference proteome</keyword>
<evidence type="ECO:0008006" key="6">
    <source>
        <dbReference type="Google" id="ProtNLM"/>
    </source>
</evidence>
<sequence>MVQHLYLTAELNNVTKLKPQDSTAQPYEYTFKIQCTKCRETHENPVTVNLYEKHDIEGSRGEASYVGACFFCKSKSNINIFLPKHYEGYLLENNNKEVKMLEIDSRGYDLVEFIPDGPFQCVGADSNTRFSDFTLDGGEWYDYDDAAGEETSITDVKWVIK</sequence>
<reference evidence="4 5" key="1">
    <citation type="journal article" date="2019" name="Front. Genet.">
        <title>Whole-Genome Sequencing of the Opportunistic Yeast Pathogen Candida inconspicua Uncovers Its Hybrid Origin.</title>
        <authorList>
            <person name="Mixao V."/>
            <person name="Hansen A.P."/>
            <person name="Saus E."/>
            <person name="Boekhout T."/>
            <person name="Lass-Florl C."/>
            <person name="Gabaldon T."/>
        </authorList>
    </citation>
    <scope>NUCLEOTIDE SEQUENCE [LARGE SCALE GENOMIC DNA]</scope>
    <source>
        <strain evidence="4 5">CBS 180</strain>
    </source>
</reference>
<name>A0A4T0X7I4_9ASCO</name>
<dbReference type="OrthoDB" id="10248838at2759"/>
<dbReference type="EMBL" id="SELW01000083">
    <property type="protein sequence ID" value="TID30952.1"/>
    <property type="molecule type" value="Genomic_DNA"/>
</dbReference>
<evidence type="ECO:0000256" key="2">
    <source>
        <dbReference type="ARBA" id="ARBA00022723"/>
    </source>
</evidence>
<comment type="similarity">
    <text evidence="1">Belongs to the UPF0587 family.</text>
</comment>
<protein>
    <recommendedName>
        <fullName evidence="6">DUF866 domain-containing protein</fullName>
    </recommendedName>
</protein>
<evidence type="ECO:0000256" key="1">
    <source>
        <dbReference type="ARBA" id="ARBA00007818"/>
    </source>
</evidence>
<evidence type="ECO:0000313" key="4">
    <source>
        <dbReference type="EMBL" id="TID30952.1"/>
    </source>
</evidence>
<comment type="caution">
    <text evidence="4">The sequence shown here is derived from an EMBL/GenBank/DDBJ whole genome shotgun (WGS) entry which is preliminary data.</text>
</comment>
<proteinExistence type="inferred from homology"/>